<feature type="region of interest" description="Disordered" evidence="5">
    <location>
        <begin position="435"/>
        <end position="455"/>
    </location>
</feature>
<keyword evidence="4" id="KW-0067">ATP-binding</keyword>
<dbReference type="InterPro" id="IPR058922">
    <property type="entry name" value="WHD_DRP"/>
</dbReference>
<dbReference type="Gene3D" id="3.80.10.10">
    <property type="entry name" value="Ribonuclease Inhibitor"/>
    <property type="match status" value="1"/>
</dbReference>
<keyword evidence="4" id="KW-0547">Nucleotide-binding</keyword>
<evidence type="ECO:0000313" key="10">
    <source>
        <dbReference type="Proteomes" id="UP000652761"/>
    </source>
</evidence>
<evidence type="ECO:0000256" key="3">
    <source>
        <dbReference type="ARBA" id="ARBA00022821"/>
    </source>
</evidence>
<evidence type="ECO:0008006" key="11">
    <source>
        <dbReference type="Google" id="ProtNLM"/>
    </source>
</evidence>
<dbReference type="Pfam" id="PF23559">
    <property type="entry name" value="WHD_DRP"/>
    <property type="match status" value="1"/>
</dbReference>
<accession>A0A843TTL6</accession>
<dbReference type="Pfam" id="PF00931">
    <property type="entry name" value="NB-ARC"/>
    <property type="match status" value="1"/>
</dbReference>
<proteinExistence type="inferred from homology"/>
<gene>
    <name evidence="9" type="ORF">Taro_008404</name>
</gene>
<keyword evidence="10" id="KW-1185">Reference proteome</keyword>
<dbReference type="InterPro" id="IPR002182">
    <property type="entry name" value="NB-ARC"/>
</dbReference>
<dbReference type="GO" id="GO:0005524">
    <property type="term" value="F:ATP binding"/>
    <property type="evidence" value="ECO:0007669"/>
    <property type="project" value="UniProtKB-KW"/>
</dbReference>
<feature type="compositionally biased region" description="Basic and acidic residues" evidence="5">
    <location>
        <begin position="435"/>
        <end position="445"/>
    </location>
</feature>
<dbReference type="InterPro" id="IPR055414">
    <property type="entry name" value="LRR_R13L4/SHOC2-like"/>
</dbReference>
<evidence type="ECO:0000313" key="9">
    <source>
        <dbReference type="EMBL" id="MQL76022.1"/>
    </source>
</evidence>
<keyword evidence="3" id="KW-0611">Plant defense</keyword>
<dbReference type="GO" id="GO:0042742">
    <property type="term" value="P:defense response to bacterium"/>
    <property type="evidence" value="ECO:0007669"/>
    <property type="project" value="UniProtKB-ARBA"/>
</dbReference>
<feature type="domain" description="NB-ARC" evidence="6">
    <location>
        <begin position="3"/>
        <end position="173"/>
    </location>
</feature>
<dbReference type="GO" id="GO:0043531">
    <property type="term" value="F:ADP binding"/>
    <property type="evidence" value="ECO:0007669"/>
    <property type="project" value="InterPro"/>
</dbReference>
<dbReference type="Gene3D" id="1.10.8.430">
    <property type="entry name" value="Helical domain of apoptotic protease-activating factors"/>
    <property type="match status" value="1"/>
</dbReference>
<dbReference type="Proteomes" id="UP000652761">
    <property type="component" value="Unassembled WGS sequence"/>
</dbReference>
<dbReference type="AlphaFoldDB" id="A0A843TTL6"/>
<name>A0A843TTL6_COLES</name>
<dbReference type="InterPro" id="IPR050905">
    <property type="entry name" value="Plant_NBS-LRR"/>
</dbReference>
<dbReference type="GO" id="GO:0002758">
    <property type="term" value="P:innate immune response-activating signaling pathway"/>
    <property type="evidence" value="ECO:0007669"/>
    <property type="project" value="UniProtKB-ARBA"/>
</dbReference>
<dbReference type="InterPro" id="IPR042197">
    <property type="entry name" value="Apaf_helical"/>
</dbReference>
<dbReference type="EMBL" id="NMUH01000276">
    <property type="protein sequence ID" value="MQL76022.1"/>
    <property type="molecule type" value="Genomic_DNA"/>
</dbReference>
<dbReference type="InterPro" id="IPR032675">
    <property type="entry name" value="LRR_dom_sf"/>
</dbReference>
<dbReference type="InterPro" id="IPR027417">
    <property type="entry name" value="P-loop_NTPase"/>
</dbReference>
<reference evidence="9" key="1">
    <citation type="submission" date="2017-07" db="EMBL/GenBank/DDBJ databases">
        <title>Taro Niue Genome Assembly and Annotation.</title>
        <authorList>
            <person name="Atibalentja N."/>
            <person name="Keating K."/>
            <person name="Fields C.J."/>
        </authorList>
    </citation>
    <scope>NUCLEOTIDE SEQUENCE</scope>
    <source>
        <strain evidence="9">Niue_2</strain>
        <tissue evidence="9">Leaf</tissue>
    </source>
</reference>
<dbReference type="OrthoDB" id="2021138at2759"/>
<evidence type="ECO:0000256" key="4">
    <source>
        <dbReference type="ARBA" id="ARBA00022840"/>
    </source>
</evidence>
<dbReference type="PANTHER" id="PTHR33463:SF204">
    <property type="entry name" value="NB-ARC DOMAIN-CONTAINING PROTEIN"/>
    <property type="match status" value="1"/>
</dbReference>
<dbReference type="InterPro" id="IPR036388">
    <property type="entry name" value="WH-like_DNA-bd_sf"/>
</dbReference>
<dbReference type="PANTHER" id="PTHR33463">
    <property type="entry name" value="NB-ARC DOMAIN-CONTAINING PROTEIN-RELATED"/>
    <property type="match status" value="1"/>
</dbReference>
<feature type="domain" description="Disease resistance R13L4/SHOC-2-like LRR" evidence="8">
    <location>
        <begin position="481"/>
        <end position="666"/>
    </location>
</feature>
<dbReference type="FunFam" id="3.40.50.300:FF:001091">
    <property type="entry name" value="Probable disease resistance protein At1g61300"/>
    <property type="match status" value="1"/>
</dbReference>
<dbReference type="PRINTS" id="PR00364">
    <property type="entry name" value="DISEASERSIST"/>
</dbReference>
<dbReference type="SUPFAM" id="SSF52058">
    <property type="entry name" value="L domain-like"/>
    <property type="match status" value="1"/>
</dbReference>
<dbReference type="FunFam" id="1.10.10.10:FF:000322">
    <property type="entry name" value="Probable disease resistance protein At1g63360"/>
    <property type="match status" value="1"/>
</dbReference>
<protein>
    <recommendedName>
        <fullName evidence="11">NB-ARC domain-containing protein</fullName>
    </recommendedName>
</protein>
<sequence>MAGICGTGGVGKTALIKVINNEFDSASRSNGVPFDVVILVTVLRSMNLLQIQRDIGNRIGLSLKEEGPTDAAPRDRLIVQQSKDLFRVLSKKKFLLLLDDLWEELDLEKVGIPCPTDDDNYKQCKIVFTTRDEAVCSDMLTLCGDDEAKAKVIVPFLSRSRAWELFWKKCGSEKKVLANPQIRPLAERVVEQCGGLPLALVTVGKAMVGKILPEEWKAAVKDLEYDPTKVRGMQDKVLNILRFSYEALGKEKTKQCLLYCSLFPESHDINRKQLIEYWIGEDLLDCPDDDVYSIDDIRNRGHLVIRELQEKHLLECGVTDEVNKVRLHDVVRDMALWLTSKDAGAEATRFIALTGKGLAEVRNTRDWAEATKISLMRNKMERLPDDIPASCPKLTTLLANANEAASRFIVDERGEEVLEIGCFMGAKLSLVRLPDDATPRREGDPRPAGSSMTTMKGQSREQMRFFVPHSFFQFTGALGVLDLSHTSIDYIPSEIGLLGELQFLNLSNTKIRWLPTRLGNLRKLKQLDVSHTGQLKAIPEAPISYLQMLKVFNSYESLYQWCWSLYRDCRTQGMQASLKCLEGLMHLDELGICLRTLLPLRKLACSRRLCESIRFLKINVRYLTSSHLSEALVSMTGLRELFLENCSMIEQLEFIHGQPRSLETLQLWDLTSLSRVASSSLPSVSIFLDVTF</sequence>
<keyword evidence="2" id="KW-0677">Repeat</keyword>
<feature type="domain" description="Disease resistance protein winged helix" evidence="7">
    <location>
        <begin position="262"/>
        <end position="335"/>
    </location>
</feature>
<evidence type="ECO:0000256" key="1">
    <source>
        <dbReference type="ARBA" id="ARBA00008894"/>
    </source>
</evidence>
<evidence type="ECO:0000259" key="8">
    <source>
        <dbReference type="Pfam" id="PF23598"/>
    </source>
</evidence>
<dbReference type="FunFam" id="1.10.8.430:FF:000003">
    <property type="entry name" value="Probable disease resistance protein At5g66910"/>
    <property type="match status" value="1"/>
</dbReference>
<evidence type="ECO:0000256" key="5">
    <source>
        <dbReference type="SAM" id="MobiDB-lite"/>
    </source>
</evidence>
<dbReference type="GO" id="GO:0009626">
    <property type="term" value="P:plant-type hypersensitive response"/>
    <property type="evidence" value="ECO:0007669"/>
    <property type="project" value="UniProtKB-ARBA"/>
</dbReference>
<organism evidence="9 10">
    <name type="scientific">Colocasia esculenta</name>
    <name type="common">Wild taro</name>
    <name type="synonym">Arum esculentum</name>
    <dbReference type="NCBI Taxonomy" id="4460"/>
    <lineage>
        <taxon>Eukaryota</taxon>
        <taxon>Viridiplantae</taxon>
        <taxon>Streptophyta</taxon>
        <taxon>Embryophyta</taxon>
        <taxon>Tracheophyta</taxon>
        <taxon>Spermatophyta</taxon>
        <taxon>Magnoliopsida</taxon>
        <taxon>Liliopsida</taxon>
        <taxon>Araceae</taxon>
        <taxon>Aroideae</taxon>
        <taxon>Colocasieae</taxon>
        <taxon>Colocasia</taxon>
    </lineage>
</organism>
<comment type="similarity">
    <text evidence="1">Belongs to the disease resistance NB-LRR family.</text>
</comment>
<evidence type="ECO:0000259" key="7">
    <source>
        <dbReference type="Pfam" id="PF23559"/>
    </source>
</evidence>
<evidence type="ECO:0000259" key="6">
    <source>
        <dbReference type="Pfam" id="PF00931"/>
    </source>
</evidence>
<dbReference type="Gene3D" id="1.10.10.10">
    <property type="entry name" value="Winged helix-like DNA-binding domain superfamily/Winged helix DNA-binding domain"/>
    <property type="match status" value="1"/>
</dbReference>
<comment type="caution">
    <text evidence="9">The sequence shown here is derived from an EMBL/GenBank/DDBJ whole genome shotgun (WGS) entry which is preliminary data.</text>
</comment>
<dbReference type="SUPFAM" id="SSF52540">
    <property type="entry name" value="P-loop containing nucleoside triphosphate hydrolases"/>
    <property type="match status" value="1"/>
</dbReference>
<dbReference type="Pfam" id="PF23598">
    <property type="entry name" value="LRR_14"/>
    <property type="match status" value="1"/>
</dbReference>
<dbReference type="Gene3D" id="3.40.50.300">
    <property type="entry name" value="P-loop containing nucleotide triphosphate hydrolases"/>
    <property type="match status" value="1"/>
</dbReference>
<evidence type="ECO:0000256" key="2">
    <source>
        <dbReference type="ARBA" id="ARBA00022737"/>
    </source>
</evidence>